<gene>
    <name evidence="7" type="primary">kbl</name>
    <name evidence="9" type="ORF">SAMN04489745_2740</name>
</gene>
<dbReference type="InterPro" id="IPR011282">
    <property type="entry name" value="2am3keto_CoA_ligase"/>
</dbReference>
<dbReference type="Gene3D" id="3.40.640.10">
    <property type="entry name" value="Type I PLP-dependent aspartate aminotransferase-like (Major domain)"/>
    <property type="match status" value="1"/>
</dbReference>
<keyword evidence="10" id="KW-1185">Reference proteome</keyword>
<feature type="binding site" evidence="7">
    <location>
        <position position="140"/>
    </location>
    <ligand>
        <name>substrate</name>
    </ligand>
</feature>
<evidence type="ECO:0000313" key="9">
    <source>
        <dbReference type="EMBL" id="SEC38750.1"/>
    </source>
</evidence>
<sequence length="404" mass="43518">MYGLIKDQLATELDDLRTAGLFKEERNITSAQSNRITAGPLGQPTREVLNFCANNYLGLADHPEIIAAAKDAMDSHGFGMASVRFICGTQDLHLELERQVSRFLGTEDTILFSSCFDANGGVFESLFGPEDAIVSDALNHASIIDGIRLSKARRFRYANQDMADLEAKLREATSDAPGQPAARRVVIVTDGVFSMDGYLAPLRDICDLADKYGALVMVDDSHAVGFMGPTGAGTPEHAGVSDRVDIYTGTFGKALGGASGGYVSGRSEIVAMLRQKARPYLFSNSLAPAIVAATLKALELVRDSGELREKLFENAALFRRRMQEEGFELLDGEHAIIPVMFHDAVLAAKVASAMLEHGVFVTAFSFPVVPRGAARIRVQLSARHSAEDVEACVQAFVAARAEAS</sequence>
<dbReference type="EC" id="2.3.1.29" evidence="7"/>
<feature type="binding site" evidence="7">
    <location>
        <begin position="283"/>
        <end position="284"/>
    </location>
    <ligand>
        <name>pyridoxal 5'-phosphate</name>
        <dbReference type="ChEBI" id="CHEBI:597326"/>
        <note>ligand shared between dimeric partners</note>
    </ligand>
</feature>
<dbReference type="GO" id="GO:0016874">
    <property type="term" value="F:ligase activity"/>
    <property type="evidence" value="ECO:0007669"/>
    <property type="project" value="UniProtKB-KW"/>
</dbReference>
<evidence type="ECO:0000256" key="3">
    <source>
        <dbReference type="ARBA" id="ARBA00022679"/>
    </source>
</evidence>
<feature type="binding site" evidence="7">
    <location>
        <position position="377"/>
    </location>
    <ligand>
        <name>substrate</name>
    </ligand>
</feature>
<dbReference type="Gene3D" id="3.90.1150.10">
    <property type="entry name" value="Aspartate Aminotransferase, domain 1"/>
    <property type="match status" value="1"/>
</dbReference>
<keyword evidence="5 7" id="KW-0012">Acyltransferase</keyword>
<comment type="catalytic activity">
    <reaction evidence="6">
        <text>6-carboxyhexanoyl-[ACP] + L-alanine + H(+) = (8S)-8-amino-7-oxononanoate + holo-[ACP] + CO2</text>
        <dbReference type="Rhea" id="RHEA:42288"/>
        <dbReference type="Rhea" id="RHEA-COMP:9685"/>
        <dbReference type="Rhea" id="RHEA-COMP:9955"/>
        <dbReference type="ChEBI" id="CHEBI:15378"/>
        <dbReference type="ChEBI" id="CHEBI:16526"/>
        <dbReference type="ChEBI" id="CHEBI:57972"/>
        <dbReference type="ChEBI" id="CHEBI:64479"/>
        <dbReference type="ChEBI" id="CHEBI:78846"/>
        <dbReference type="ChEBI" id="CHEBI:149468"/>
        <dbReference type="EC" id="2.3.1.47"/>
    </reaction>
</comment>
<name>A0A1H4S3M1_9MICC</name>
<evidence type="ECO:0000256" key="2">
    <source>
        <dbReference type="ARBA" id="ARBA00011738"/>
    </source>
</evidence>
<dbReference type="FunFam" id="3.40.640.10:FF:000006">
    <property type="entry name" value="5-aminolevulinate synthase, mitochondrial"/>
    <property type="match status" value="1"/>
</dbReference>
<feature type="binding site" description="in other chain" evidence="7">
    <location>
        <begin position="219"/>
        <end position="222"/>
    </location>
    <ligand>
        <name>pyridoxal 5'-phosphate</name>
        <dbReference type="ChEBI" id="CHEBI:597326"/>
        <note>ligand shared between dimeric partners</note>
    </ligand>
</feature>
<accession>A0A1H4S3M1</accession>
<reference evidence="9 10" key="1">
    <citation type="submission" date="2016-10" db="EMBL/GenBank/DDBJ databases">
        <authorList>
            <person name="de Groot N.N."/>
        </authorList>
    </citation>
    <scope>NUCLEOTIDE SEQUENCE [LARGE SCALE GENOMIC DNA]</scope>
    <source>
        <strain evidence="9 10">DSM 10495</strain>
    </source>
</reference>
<dbReference type="PROSITE" id="PS00599">
    <property type="entry name" value="AA_TRANSFER_CLASS_2"/>
    <property type="match status" value="1"/>
</dbReference>
<evidence type="ECO:0000259" key="8">
    <source>
        <dbReference type="Pfam" id="PF00155"/>
    </source>
</evidence>
<dbReference type="NCBIfam" id="NF005394">
    <property type="entry name" value="PRK06939.1"/>
    <property type="match status" value="1"/>
</dbReference>
<dbReference type="InterPro" id="IPR015422">
    <property type="entry name" value="PyrdxlP-dep_Trfase_small"/>
</dbReference>
<dbReference type="GO" id="GO:0005829">
    <property type="term" value="C:cytosol"/>
    <property type="evidence" value="ECO:0007669"/>
    <property type="project" value="TreeGrafter"/>
</dbReference>
<evidence type="ECO:0000256" key="6">
    <source>
        <dbReference type="ARBA" id="ARBA00047715"/>
    </source>
</evidence>
<feature type="modified residue" description="N6-(pyridoxal phosphate)lysine" evidence="7">
    <location>
        <position position="253"/>
    </location>
</feature>
<dbReference type="GO" id="GO:0008890">
    <property type="term" value="F:glycine C-acetyltransferase activity"/>
    <property type="evidence" value="ECO:0007669"/>
    <property type="project" value="UniProtKB-UniRule"/>
</dbReference>
<comment type="subunit">
    <text evidence="2 7">Homodimer.</text>
</comment>
<feature type="binding site" description="in other chain" evidence="7">
    <location>
        <begin position="115"/>
        <end position="116"/>
    </location>
    <ligand>
        <name>pyridoxal 5'-phosphate</name>
        <dbReference type="ChEBI" id="CHEBI:597326"/>
        <note>ligand shared between dimeric partners</note>
    </ligand>
</feature>
<organism evidence="9 10">
    <name type="scientific">Arthrobacter woluwensis</name>
    <dbReference type="NCBI Taxonomy" id="156980"/>
    <lineage>
        <taxon>Bacteria</taxon>
        <taxon>Bacillati</taxon>
        <taxon>Actinomycetota</taxon>
        <taxon>Actinomycetes</taxon>
        <taxon>Micrococcales</taxon>
        <taxon>Micrococcaceae</taxon>
        <taxon>Arthrobacter</taxon>
    </lineage>
</organism>
<dbReference type="AlphaFoldDB" id="A0A1H4S3M1"/>
<dbReference type="STRING" id="156980.SAMN04489745_2740"/>
<dbReference type="GO" id="GO:0030170">
    <property type="term" value="F:pyridoxal phosphate binding"/>
    <property type="evidence" value="ECO:0007669"/>
    <property type="project" value="UniProtKB-UniRule"/>
</dbReference>
<comment type="pathway">
    <text evidence="7">Amino-acid degradation; L-threonine degradation via oxydo-reductase pathway; glycine from L-threonine: step 2/2.</text>
</comment>
<keyword evidence="9" id="KW-0436">Ligase</keyword>
<keyword evidence="4 7" id="KW-0663">Pyridoxal phosphate</keyword>
<evidence type="ECO:0000256" key="1">
    <source>
        <dbReference type="ARBA" id="ARBA00008392"/>
    </source>
</evidence>
<dbReference type="PANTHER" id="PTHR13693:SF102">
    <property type="entry name" value="2-AMINO-3-KETOBUTYRATE COENZYME A LIGASE, MITOCHONDRIAL"/>
    <property type="match status" value="1"/>
</dbReference>
<dbReference type="GO" id="GO:0008710">
    <property type="term" value="F:8-amino-7-oxononanoate synthase activity"/>
    <property type="evidence" value="ECO:0007669"/>
    <property type="project" value="UniProtKB-EC"/>
</dbReference>
<dbReference type="RefSeq" id="WP_066215105.1">
    <property type="nucleotide sequence ID" value="NZ_FNSN01000003.1"/>
</dbReference>
<dbReference type="PANTHER" id="PTHR13693">
    <property type="entry name" value="CLASS II AMINOTRANSFERASE/8-AMINO-7-OXONONANOATE SYNTHASE"/>
    <property type="match status" value="1"/>
</dbReference>
<feature type="binding site" description="in other chain" evidence="7">
    <location>
        <begin position="250"/>
        <end position="253"/>
    </location>
    <ligand>
        <name>pyridoxal 5'-phosphate</name>
        <dbReference type="ChEBI" id="CHEBI:597326"/>
        <note>ligand shared between dimeric partners</note>
    </ligand>
</feature>
<dbReference type="Pfam" id="PF00155">
    <property type="entry name" value="Aminotran_1_2"/>
    <property type="match status" value="1"/>
</dbReference>
<comment type="similarity">
    <text evidence="1 7">Belongs to the class-II pyridoxal-phosphate-dependent aminotransferase family.</text>
</comment>
<dbReference type="InterPro" id="IPR004839">
    <property type="entry name" value="Aminotransferase_I/II_large"/>
</dbReference>
<dbReference type="UniPathway" id="UPA00046">
    <property type="reaction ID" value="UER00506"/>
</dbReference>
<evidence type="ECO:0000256" key="7">
    <source>
        <dbReference type="HAMAP-Rule" id="MF_00985"/>
    </source>
</evidence>
<dbReference type="NCBIfam" id="TIGR01822">
    <property type="entry name" value="2am3keto_CoA"/>
    <property type="match status" value="1"/>
</dbReference>
<feature type="domain" description="Aminotransferase class I/classII large" evidence="8">
    <location>
        <begin position="47"/>
        <end position="395"/>
    </location>
</feature>
<evidence type="ECO:0000256" key="4">
    <source>
        <dbReference type="ARBA" id="ARBA00022898"/>
    </source>
</evidence>
<protein>
    <recommendedName>
        <fullName evidence="7">2-amino-3-ketobutyrate coenzyme A ligase</fullName>
        <shortName evidence="7">AKB ligase</shortName>
        <ecNumber evidence="7">2.3.1.29</ecNumber>
    </recommendedName>
    <alternativeName>
        <fullName evidence="7">Glycine acetyltransferase</fullName>
    </alternativeName>
</protein>
<dbReference type="InterPro" id="IPR001917">
    <property type="entry name" value="Aminotrans_II_pyridoxalP_BS"/>
</dbReference>
<evidence type="ECO:0000313" key="10">
    <source>
        <dbReference type="Proteomes" id="UP000182652"/>
    </source>
</evidence>
<comment type="catalytic activity">
    <reaction evidence="7">
        <text>glycine + acetyl-CoA = (2S)-2-amino-3-oxobutanoate + CoA</text>
        <dbReference type="Rhea" id="RHEA:20736"/>
        <dbReference type="ChEBI" id="CHEBI:57287"/>
        <dbReference type="ChEBI" id="CHEBI:57288"/>
        <dbReference type="ChEBI" id="CHEBI:57305"/>
        <dbReference type="ChEBI" id="CHEBI:78948"/>
        <dbReference type="EC" id="2.3.1.29"/>
    </reaction>
</comment>
<dbReference type="InterPro" id="IPR015421">
    <property type="entry name" value="PyrdxlP-dep_Trfase_major"/>
</dbReference>
<proteinExistence type="inferred from homology"/>
<dbReference type="Proteomes" id="UP000182652">
    <property type="component" value="Unassembled WGS sequence"/>
</dbReference>
<dbReference type="CDD" id="cd06454">
    <property type="entry name" value="KBL_like"/>
    <property type="match status" value="1"/>
</dbReference>
<comment type="cofactor">
    <cofactor evidence="7">
        <name>pyridoxal 5'-phosphate</name>
        <dbReference type="ChEBI" id="CHEBI:597326"/>
    </cofactor>
    <text evidence="7">Binds 1 pyridoxal phosphate per subunit.</text>
</comment>
<dbReference type="InterPro" id="IPR015424">
    <property type="entry name" value="PyrdxlP-dep_Trfase"/>
</dbReference>
<dbReference type="HAMAP" id="MF_00985">
    <property type="entry name" value="2am3keto_CoA_ligase"/>
    <property type="match status" value="1"/>
</dbReference>
<comment type="function">
    <text evidence="7">Catalyzes the cleavage of 2-amino-3-ketobutyrate to glycine and acetyl-CoA.</text>
</comment>
<evidence type="ECO:0000256" key="5">
    <source>
        <dbReference type="ARBA" id="ARBA00023315"/>
    </source>
</evidence>
<dbReference type="EMBL" id="FNSN01000003">
    <property type="protein sequence ID" value="SEC38750.1"/>
    <property type="molecule type" value="Genomic_DNA"/>
</dbReference>
<dbReference type="SUPFAM" id="SSF53383">
    <property type="entry name" value="PLP-dependent transferases"/>
    <property type="match status" value="1"/>
</dbReference>
<dbReference type="InterPro" id="IPR050087">
    <property type="entry name" value="AON_synthase_class-II"/>
</dbReference>
<feature type="binding site" description="in other chain" evidence="7">
    <location>
        <position position="194"/>
    </location>
    <ligand>
        <name>pyridoxal 5'-phosphate</name>
        <dbReference type="ChEBI" id="CHEBI:597326"/>
        <note>ligand shared between dimeric partners</note>
    </ligand>
</feature>
<dbReference type="GO" id="GO:0019518">
    <property type="term" value="P:L-threonine catabolic process to glycine"/>
    <property type="evidence" value="ECO:0007669"/>
    <property type="project" value="UniProtKB-UniRule"/>
</dbReference>
<keyword evidence="3 7" id="KW-0808">Transferase</keyword>